<feature type="region of interest" description="Disordered" evidence="5">
    <location>
        <begin position="90"/>
        <end position="121"/>
    </location>
</feature>
<proteinExistence type="predicted"/>
<dbReference type="Pfam" id="PF24827">
    <property type="entry name" value="AstE_AspA_cat"/>
    <property type="match status" value="1"/>
</dbReference>
<dbReference type="Proteomes" id="UP001595846">
    <property type="component" value="Unassembled WGS sequence"/>
</dbReference>
<gene>
    <name evidence="7" type="ORF">ACFOUR_09330</name>
</gene>
<evidence type="ECO:0000313" key="8">
    <source>
        <dbReference type="Proteomes" id="UP001595846"/>
    </source>
</evidence>
<dbReference type="AlphaFoldDB" id="A0ABD5NND7"/>
<dbReference type="Gene3D" id="3.40.630.10">
    <property type="entry name" value="Zn peptidases"/>
    <property type="match status" value="1"/>
</dbReference>
<dbReference type="PANTHER" id="PTHR37326:SF1">
    <property type="entry name" value="BLL3975 PROTEIN"/>
    <property type="match status" value="1"/>
</dbReference>
<dbReference type="PANTHER" id="PTHR37326">
    <property type="entry name" value="BLL3975 PROTEIN"/>
    <property type="match status" value="1"/>
</dbReference>
<dbReference type="RefSeq" id="WP_256530908.1">
    <property type="nucleotide sequence ID" value="NZ_CP101824.1"/>
</dbReference>
<evidence type="ECO:0000313" key="7">
    <source>
        <dbReference type="EMBL" id="MFC3958567.1"/>
    </source>
</evidence>
<name>A0ABD5NND7_9EURY</name>
<comment type="caution">
    <text evidence="7">The sequence shown here is derived from an EMBL/GenBank/DDBJ whole genome shotgun (WGS) entry which is preliminary data.</text>
</comment>
<evidence type="ECO:0000256" key="1">
    <source>
        <dbReference type="ARBA" id="ARBA00001947"/>
    </source>
</evidence>
<evidence type="ECO:0000256" key="3">
    <source>
        <dbReference type="ARBA" id="ARBA00022801"/>
    </source>
</evidence>
<dbReference type="InterPro" id="IPR053138">
    <property type="entry name" value="N-alpha-Ac-DABA_deacetylase"/>
</dbReference>
<evidence type="ECO:0000259" key="6">
    <source>
        <dbReference type="Pfam" id="PF24827"/>
    </source>
</evidence>
<protein>
    <submittedName>
        <fullName evidence="7">Succinylglutamate desuccinylase/aspartoacylase family protein</fullName>
    </submittedName>
</protein>
<keyword evidence="8" id="KW-1185">Reference proteome</keyword>
<keyword evidence="3" id="KW-0378">Hydrolase</keyword>
<dbReference type="GO" id="GO:0046872">
    <property type="term" value="F:metal ion binding"/>
    <property type="evidence" value="ECO:0007669"/>
    <property type="project" value="UniProtKB-KW"/>
</dbReference>
<dbReference type="SUPFAM" id="SSF53187">
    <property type="entry name" value="Zn-dependent exopeptidases"/>
    <property type="match status" value="1"/>
</dbReference>
<dbReference type="GO" id="GO:0016787">
    <property type="term" value="F:hydrolase activity"/>
    <property type="evidence" value="ECO:0007669"/>
    <property type="project" value="UniProtKB-KW"/>
</dbReference>
<feature type="domain" description="Succinylglutamate desuccinylase/Aspartoacylase catalytic" evidence="6">
    <location>
        <begin position="41"/>
        <end position="153"/>
    </location>
</feature>
<evidence type="ECO:0000256" key="4">
    <source>
        <dbReference type="ARBA" id="ARBA00022833"/>
    </source>
</evidence>
<keyword evidence="2" id="KW-0479">Metal-binding</keyword>
<feature type="region of interest" description="Disordered" evidence="5">
    <location>
        <begin position="1"/>
        <end position="23"/>
    </location>
</feature>
<dbReference type="EMBL" id="JBHSAQ010000006">
    <property type="protein sequence ID" value="MFC3958567.1"/>
    <property type="molecule type" value="Genomic_DNA"/>
</dbReference>
<dbReference type="GeneID" id="73903616"/>
<accession>A0ABD5NND7</accession>
<keyword evidence="4" id="KW-0862">Zinc</keyword>
<evidence type="ECO:0000256" key="2">
    <source>
        <dbReference type="ARBA" id="ARBA00022723"/>
    </source>
</evidence>
<sequence>MEIGTATARPGERTTGYLDVTGLPTGGAERLPVVLARGETDGPTLWVTGGVHGNELTGVAVTQDVLADGVPDGLSGTVVCVPICNPSGVRGVERTSSYHGDDPNRFFPDGPTSDADDSSDDRRVQELIDERLYRAIVDGADAHLDVHTAQVGSVPFVIRDRILYDPAADEDTESGGGDGERTEREAAELADRLDALARATGIPVVNEYPAAEYADRNLDRSAAGAVLNRARIPALTLELGSYGVVEEAHRATGVAAVYRTMVHLGMLESVPDAVANAAPPVASPVDFPVRRYRGPRAPRAGLCRHVLEAGETFESGAELATLVSPHGDEIDSIPVENDGYVLGRANTICYENDPVTSLAVRDEGPLVAPRD</sequence>
<organism evidence="7 8">
    <name type="scientific">Halovivax cerinus</name>
    <dbReference type="NCBI Taxonomy" id="1487865"/>
    <lineage>
        <taxon>Archaea</taxon>
        <taxon>Methanobacteriati</taxon>
        <taxon>Methanobacteriota</taxon>
        <taxon>Stenosarchaea group</taxon>
        <taxon>Halobacteria</taxon>
        <taxon>Halobacteriales</taxon>
        <taxon>Natrialbaceae</taxon>
        <taxon>Halovivax</taxon>
    </lineage>
</organism>
<comment type="cofactor">
    <cofactor evidence="1">
        <name>Zn(2+)</name>
        <dbReference type="ChEBI" id="CHEBI:29105"/>
    </cofactor>
</comment>
<reference evidence="7 8" key="1">
    <citation type="journal article" date="2019" name="Int. J. Syst. Evol. Microbiol.">
        <title>The Global Catalogue of Microorganisms (GCM) 10K type strain sequencing project: providing services to taxonomists for standard genome sequencing and annotation.</title>
        <authorList>
            <consortium name="The Broad Institute Genomics Platform"/>
            <consortium name="The Broad Institute Genome Sequencing Center for Infectious Disease"/>
            <person name="Wu L."/>
            <person name="Ma J."/>
        </authorList>
    </citation>
    <scope>NUCLEOTIDE SEQUENCE [LARGE SCALE GENOMIC DNA]</scope>
    <source>
        <strain evidence="7 8">IBRC-M 10256</strain>
    </source>
</reference>
<dbReference type="InterPro" id="IPR055438">
    <property type="entry name" value="AstE_AspA_cat"/>
</dbReference>
<evidence type="ECO:0000256" key="5">
    <source>
        <dbReference type="SAM" id="MobiDB-lite"/>
    </source>
</evidence>